<sequence>MSEFKRLSVIMPLYNAGDDFVACMNSLVAQTYPELEIIIVNDGSTDKSPEIAARYAEKYAHIQLLHQSSAGASVARNRGLEAATGEYVAFVDADDIVYPDMYTVLMKMAQEDDLDVAQCNSDWCIRSNGHTWPSIPVERQGSTGVMRGPDWLRAALATRRWTHVVWMGVYRRTLLNQTGIRFIPGLHHQDIIWSTEFMFNARRVRYTQQPLYKYFIHEQSVSRQRRSGDRNVAYQRHYIRITQLLEKMNRDYADRIPIYPEFRDQITREALRVCHAVRKEPNEETRQKIIHEIFNSGTHRLMLRNTRSLKLWYQVLLWLTRLYCWRNRKTGVRRLLSLK</sequence>
<dbReference type="SUPFAM" id="SSF53448">
    <property type="entry name" value="Nucleotide-diphospho-sugar transferases"/>
    <property type="match status" value="1"/>
</dbReference>
<keyword evidence="2" id="KW-0808">Transferase</keyword>
<dbReference type="CDD" id="cd00761">
    <property type="entry name" value="Glyco_tranf_GTA_type"/>
    <property type="match status" value="1"/>
</dbReference>
<evidence type="ECO:0000313" key="4">
    <source>
        <dbReference type="EMBL" id="MBK4714367.1"/>
    </source>
</evidence>
<evidence type="ECO:0000256" key="2">
    <source>
        <dbReference type="ARBA" id="ARBA00022679"/>
    </source>
</evidence>
<dbReference type="RefSeq" id="WP_238712366.1">
    <property type="nucleotide sequence ID" value="NZ_JAEPBH010000005.1"/>
</dbReference>
<evidence type="ECO:0000313" key="5">
    <source>
        <dbReference type="Proteomes" id="UP000659047"/>
    </source>
</evidence>
<name>A0A8K0V0B2_9ENTR</name>
<feature type="domain" description="Glycosyltransferase 2-like" evidence="3">
    <location>
        <begin position="8"/>
        <end position="137"/>
    </location>
</feature>
<dbReference type="EMBL" id="JAEPBH010000005">
    <property type="protein sequence ID" value="MBK4714367.1"/>
    <property type="molecule type" value="Genomic_DNA"/>
</dbReference>
<dbReference type="GO" id="GO:0016758">
    <property type="term" value="F:hexosyltransferase activity"/>
    <property type="evidence" value="ECO:0007669"/>
    <property type="project" value="UniProtKB-ARBA"/>
</dbReference>
<evidence type="ECO:0000259" key="3">
    <source>
        <dbReference type="Pfam" id="PF00535"/>
    </source>
</evidence>
<protein>
    <submittedName>
        <fullName evidence="4">Glycosyltransferase</fullName>
    </submittedName>
</protein>
<dbReference type="PANTHER" id="PTHR22916">
    <property type="entry name" value="GLYCOSYLTRANSFERASE"/>
    <property type="match status" value="1"/>
</dbReference>
<dbReference type="Gene3D" id="3.90.550.10">
    <property type="entry name" value="Spore Coat Polysaccharide Biosynthesis Protein SpsA, Chain A"/>
    <property type="match status" value="1"/>
</dbReference>
<keyword evidence="1" id="KW-0328">Glycosyltransferase</keyword>
<reference evidence="4" key="1">
    <citation type="submission" date="2021-01" db="EMBL/GenBank/DDBJ databases">
        <title>Intestinitalea alba gen. nov., sp. nov., a novel genus of the family Enterobacteriaceae, isolated from the gut of the plastic-eating mealworm Tenebrio molitor L.</title>
        <authorList>
            <person name="Yang Y."/>
        </authorList>
    </citation>
    <scope>NUCLEOTIDE SEQUENCE</scope>
    <source>
        <strain evidence="4">BIT-L3</strain>
    </source>
</reference>
<dbReference type="Pfam" id="PF00535">
    <property type="entry name" value="Glycos_transf_2"/>
    <property type="match status" value="1"/>
</dbReference>
<comment type="caution">
    <text evidence="4">The sequence shown here is derived from an EMBL/GenBank/DDBJ whole genome shotgun (WGS) entry which is preliminary data.</text>
</comment>
<accession>A0A8K0V0B2</accession>
<keyword evidence="5" id="KW-1185">Reference proteome</keyword>
<gene>
    <name evidence="4" type="ORF">JJB97_03235</name>
</gene>
<organism evidence="4 5">
    <name type="scientific">Tenebrionibacter intestinalis</name>
    <dbReference type="NCBI Taxonomy" id="2799638"/>
    <lineage>
        <taxon>Bacteria</taxon>
        <taxon>Pseudomonadati</taxon>
        <taxon>Pseudomonadota</taxon>
        <taxon>Gammaproteobacteria</taxon>
        <taxon>Enterobacterales</taxon>
        <taxon>Enterobacteriaceae</taxon>
        <taxon>Tenebrionibacter/Tenebrionicola group</taxon>
        <taxon>Tenebrionibacter</taxon>
    </lineage>
</organism>
<dbReference type="InterPro" id="IPR029044">
    <property type="entry name" value="Nucleotide-diphossugar_trans"/>
</dbReference>
<dbReference type="NCBIfam" id="NF007482">
    <property type="entry name" value="PRK10073.1"/>
    <property type="match status" value="1"/>
</dbReference>
<dbReference type="InterPro" id="IPR001173">
    <property type="entry name" value="Glyco_trans_2-like"/>
</dbReference>
<proteinExistence type="predicted"/>
<evidence type="ECO:0000256" key="1">
    <source>
        <dbReference type="ARBA" id="ARBA00022676"/>
    </source>
</evidence>
<dbReference type="PANTHER" id="PTHR22916:SF51">
    <property type="entry name" value="GLYCOSYLTRANSFERASE EPSH-RELATED"/>
    <property type="match status" value="1"/>
</dbReference>
<dbReference type="Proteomes" id="UP000659047">
    <property type="component" value="Unassembled WGS sequence"/>
</dbReference>
<dbReference type="AlphaFoldDB" id="A0A8K0V0B2"/>